<organism evidence="1 2">
    <name type="scientific">Enterobacter cloacae subsp. cloacae (strain ATCC 13047 / DSM 30054 / NBRC 13535 / NCTC 10005 / WDCM 00083 / NCDC 279-56)</name>
    <dbReference type="NCBI Taxonomy" id="716541"/>
    <lineage>
        <taxon>Bacteria</taxon>
        <taxon>Pseudomonadati</taxon>
        <taxon>Pseudomonadota</taxon>
        <taxon>Gammaproteobacteria</taxon>
        <taxon>Enterobacterales</taxon>
        <taxon>Enterobacteriaceae</taxon>
        <taxon>Enterobacter</taxon>
        <taxon>Enterobacter cloacae complex</taxon>
    </lineage>
</organism>
<dbReference type="PATRIC" id="fig|716541.4.peg.135"/>
<dbReference type="HOGENOM" id="CLU_798615_0_0_6"/>
<dbReference type="EMBL" id="CP001919">
    <property type="protein sequence ID" value="ADF64851.1"/>
    <property type="molecule type" value="Genomic_DNA"/>
</dbReference>
<dbReference type="eggNOG" id="ENOG502ZSMR">
    <property type="taxonomic scope" value="Bacteria"/>
</dbReference>
<geneLocation type="plasmid" evidence="1 2">
    <name>pECL_A</name>
</geneLocation>
<evidence type="ECO:0000313" key="1">
    <source>
        <dbReference type="EMBL" id="ADF64851.1"/>
    </source>
</evidence>
<keyword evidence="2" id="KW-1185">Reference proteome</keyword>
<name>A0A0H3CSB1_ENTCC</name>
<evidence type="ECO:0000313" key="2">
    <source>
        <dbReference type="Proteomes" id="UP000002363"/>
    </source>
</evidence>
<dbReference type="AlphaFoldDB" id="A0A0H3CSB1"/>
<dbReference type="KEGG" id="enc:ECL_A164"/>
<dbReference type="EnsemblBacteria" id="ADF64851">
    <property type="protein sequence ID" value="ADF64851"/>
    <property type="gene ID" value="ECL_A164"/>
</dbReference>
<accession>A0A0H3CSB1</accession>
<reference evidence="1 2" key="1">
    <citation type="journal article" date="2010" name="J. Bacteriol.">
        <title>Complete genome sequence of Enterobacter cloacae subsp. cloacae type strain ATCC 13047.</title>
        <authorList>
            <person name="Ren Y."/>
            <person name="Ren Y."/>
            <person name="Zhou Z."/>
            <person name="Guo X."/>
            <person name="Li Y."/>
            <person name="Feng L."/>
            <person name="Wang L."/>
        </authorList>
    </citation>
    <scope>NUCLEOTIDE SEQUENCE [LARGE SCALE GENOMIC DNA]</scope>
    <source>
        <strain evidence="2">ATCC 13047 / DSM 30054 / NBRC 13535 / NCTC 10005 / WDCM 00083 / NCDC 279-56</strain>
        <plasmid evidence="1">pECL_A</plasmid>
    </source>
</reference>
<dbReference type="OrthoDB" id="6615092at2"/>
<protein>
    <submittedName>
        <fullName evidence="1">Uncharacterized protein</fullName>
    </submittedName>
</protein>
<proteinExistence type="predicted"/>
<keyword evidence="1" id="KW-0614">Plasmid</keyword>
<dbReference type="Proteomes" id="UP000002363">
    <property type="component" value="Plasmid pECL_A"/>
</dbReference>
<dbReference type="RefSeq" id="WP_013087211.1">
    <property type="nucleotide sequence ID" value="NC_014107.1"/>
</dbReference>
<gene>
    <name evidence="1" type="ordered locus">ECL_A164</name>
</gene>
<sequence>MALISCFTSPQGLQGMLTCLRDTEGMTGILVVVALLAGWIAVQYFADARCVRQAWESRPGLPVPLAQFGSARHADAVHAFANRELYQAMLRGLENGLTETGYKLTRDRSRRVVAIPLEHRLTISRWVFRARQWYMSPGMSEQRTKDIEDDAVNDGYAGMLLNVLIRGCAHEGWYITEPVPEFTPTSFPLKQVSINVRATQAVLTSDVVSIINDVAGKVRMQPSFPHHPTCTVADVVNSGLNYEVRQQEIDEPPGWFNSPAGCELPDDITEGHSPLFMTSGHRHFIVRVQGGRFYTQGTLAFFIEQAAHRIAQGEVSGACYEDDSGYAFAVTPAKNTP</sequence>